<evidence type="ECO:0000313" key="2">
    <source>
        <dbReference type="Proteomes" id="UP001430065"/>
    </source>
</evidence>
<dbReference type="RefSeq" id="WP_204634478.1">
    <property type="nucleotide sequence ID" value="NZ_JADIKC010000001.1"/>
</dbReference>
<accession>A0ABS2JPQ1</accession>
<protein>
    <submittedName>
        <fullName evidence="1">Uncharacterized protein</fullName>
    </submittedName>
</protein>
<proteinExistence type="predicted"/>
<name>A0ABS2JPQ1_9GAMM</name>
<dbReference type="EMBL" id="JADIKC010000001">
    <property type="protein sequence ID" value="MBM7120023.1"/>
    <property type="molecule type" value="Genomic_DNA"/>
</dbReference>
<sequence>MKLSLALFPWHFFHEIVPGTFSAESSGLLDDRYEWCESLHALMRPRMRKLIVVVAVMLASGCSSSERYRLDGVSSDFCVPESQKVRSVPWVPDDPAWAPKGFAFAGCEDATGQHAEQCPFPASIGGGVVEQRSAFRSQKWSDFGVKSTLKSETLSPSTEMQKSDKNDALVVHRGMQWDVWSHTVWGEQGDVLQLSNDDVLLASCRAESKPLPGDRSWPAGLKCRRAVLASDYAVEYSFRSENMSPEVLSQLDRKVIAGINQWRCSGKR</sequence>
<keyword evidence="2" id="KW-1185">Reference proteome</keyword>
<comment type="caution">
    <text evidence="1">The sequence shown here is derived from an EMBL/GenBank/DDBJ whole genome shotgun (WGS) entry which is preliminary data.</text>
</comment>
<evidence type="ECO:0000313" key="1">
    <source>
        <dbReference type="EMBL" id="MBM7120023.1"/>
    </source>
</evidence>
<dbReference type="Proteomes" id="UP001430065">
    <property type="component" value="Unassembled WGS sequence"/>
</dbReference>
<reference evidence="1 2" key="1">
    <citation type="submission" date="2020-10" db="EMBL/GenBank/DDBJ databases">
        <title>Phylogeny of dyella-like bacteria.</title>
        <authorList>
            <person name="Fu J."/>
        </authorList>
    </citation>
    <scope>NUCLEOTIDE SEQUENCE [LARGE SCALE GENOMIC DNA]</scope>
    <source>
        <strain evidence="1 2">THG-B117</strain>
    </source>
</reference>
<organism evidence="1 2">
    <name type="scientific">Dyella kyungheensis</name>
    <dbReference type="NCBI Taxonomy" id="1242174"/>
    <lineage>
        <taxon>Bacteria</taxon>
        <taxon>Pseudomonadati</taxon>
        <taxon>Pseudomonadota</taxon>
        <taxon>Gammaproteobacteria</taxon>
        <taxon>Lysobacterales</taxon>
        <taxon>Rhodanobacteraceae</taxon>
        <taxon>Dyella</taxon>
    </lineage>
</organism>
<gene>
    <name evidence="1" type="ORF">ISP20_02515</name>
</gene>